<dbReference type="EMBL" id="FNQV01000005">
    <property type="protein sequence ID" value="SEA13919.1"/>
    <property type="molecule type" value="Genomic_DNA"/>
</dbReference>
<dbReference type="InterPro" id="IPR034804">
    <property type="entry name" value="SQR/QFR_C/D"/>
</dbReference>
<dbReference type="GO" id="GO:0016020">
    <property type="term" value="C:membrane"/>
    <property type="evidence" value="ECO:0007669"/>
    <property type="project" value="UniProtKB-SubCell"/>
</dbReference>
<feature type="transmembrane region" description="Helical" evidence="1">
    <location>
        <begin position="77"/>
        <end position="98"/>
    </location>
</feature>
<keyword evidence="3" id="KW-1185">Reference proteome</keyword>
<feature type="transmembrane region" description="Helical" evidence="1">
    <location>
        <begin position="207"/>
        <end position="235"/>
    </location>
</feature>
<dbReference type="GO" id="GO:0046872">
    <property type="term" value="F:metal ion binding"/>
    <property type="evidence" value="ECO:0007669"/>
    <property type="project" value="UniProtKB-KW"/>
</dbReference>
<protein>
    <submittedName>
        <fullName evidence="2">Succinate dehydrogenase / fumarate reductase cytochrome b subunit</fullName>
    </submittedName>
</protein>
<dbReference type="Gene3D" id="1.20.1300.10">
    <property type="entry name" value="Fumarate reductase/succinate dehydrogenase, transmembrane subunit"/>
    <property type="match status" value="1"/>
</dbReference>
<organism evidence="2 3">
    <name type="scientific">Bowdeniella nasicola</name>
    <dbReference type="NCBI Taxonomy" id="208480"/>
    <lineage>
        <taxon>Bacteria</taxon>
        <taxon>Bacillati</taxon>
        <taxon>Actinomycetota</taxon>
        <taxon>Actinomycetes</taxon>
        <taxon>Actinomycetales</taxon>
        <taxon>Actinomycetaceae</taxon>
        <taxon>Bowdeniella</taxon>
    </lineage>
</organism>
<dbReference type="AlphaFoldDB" id="A0A1H3YQS2"/>
<dbReference type="SUPFAM" id="SSF81343">
    <property type="entry name" value="Fumarate reductase respiratory complex transmembrane subunits"/>
    <property type="match status" value="1"/>
</dbReference>
<sequence>MITNVVSTTVTTKRKARDTSVALKIGMAVSGILFVLFILMHMYGNLKMFAGAQAYNDYAEHLRTFGEPILPYEGLLWILRIVLLAALILHAYAAFSLWHKASSARGSKYVARRTLAQTYASRTMRWGGVILLLFIIFHILQFTTLTIQLGGNYLQMTPYDRMVVAFGEWYVWVIYLIAILALTMHVRHGVWSAMATLGGNKKRRQDTINLVAIFVAAIVLVGFMLPPTAILFGWIS</sequence>
<dbReference type="InterPro" id="IPR011138">
    <property type="entry name" value="Cytochrome_b-558"/>
</dbReference>
<name>A0A1H3YQS2_9ACTO</name>
<keyword evidence="1" id="KW-0812">Transmembrane</keyword>
<keyword evidence="1" id="KW-1133">Transmembrane helix</keyword>
<reference evidence="3" key="1">
    <citation type="submission" date="2016-10" db="EMBL/GenBank/DDBJ databases">
        <authorList>
            <person name="Varghese N."/>
            <person name="Submissions S."/>
        </authorList>
    </citation>
    <scope>NUCLEOTIDE SEQUENCE [LARGE SCALE GENOMIC DNA]</scope>
    <source>
        <strain evidence="3">KPR-1</strain>
    </source>
</reference>
<feature type="transmembrane region" description="Helical" evidence="1">
    <location>
        <begin position="169"/>
        <end position="186"/>
    </location>
</feature>
<dbReference type="NCBIfam" id="TIGR02046">
    <property type="entry name" value="sdhC_b558_fam"/>
    <property type="match status" value="1"/>
</dbReference>
<evidence type="ECO:0000256" key="1">
    <source>
        <dbReference type="SAM" id="Phobius"/>
    </source>
</evidence>
<feature type="transmembrane region" description="Helical" evidence="1">
    <location>
        <begin position="21"/>
        <end position="43"/>
    </location>
</feature>
<gene>
    <name evidence="2" type="ORF">SAMN02910418_00968</name>
</gene>
<accession>A0A1H3YQS2</accession>
<proteinExistence type="predicted"/>
<feature type="transmembrane region" description="Helical" evidence="1">
    <location>
        <begin position="129"/>
        <end position="149"/>
    </location>
</feature>
<keyword evidence="1" id="KW-0472">Membrane</keyword>
<evidence type="ECO:0000313" key="3">
    <source>
        <dbReference type="Proteomes" id="UP000199288"/>
    </source>
</evidence>
<dbReference type="Proteomes" id="UP000199288">
    <property type="component" value="Unassembled WGS sequence"/>
</dbReference>
<dbReference type="CDD" id="cd03498">
    <property type="entry name" value="SQR_TypeB_2_TM"/>
    <property type="match status" value="1"/>
</dbReference>
<evidence type="ECO:0000313" key="2">
    <source>
        <dbReference type="EMBL" id="SEA13919.1"/>
    </source>
</evidence>